<evidence type="ECO:0000313" key="3">
    <source>
        <dbReference type="EMBL" id="EMA44954.1"/>
    </source>
</evidence>
<feature type="region of interest" description="Disordered" evidence="1">
    <location>
        <begin position="42"/>
        <end position="69"/>
    </location>
</feature>
<gene>
    <name evidence="3" type="ORF">C449_09864</name>
</gene>
<dbReference type="PATRIC" id="fig|1227455.4.peg.2020"/>
<dbReference type="InParanoid" id="M0MJQ4"/>
<feature type="transmembrane region" description="Helical" evidence="2">
    <location>
        <begin position="18"/>
        <end position="37"/>
    </location>
</feature>
<feature type="compositionally biased region" description="Acidic residues" evidence="1">
    <location>
        <begin position="48"/>
        <end position="63"/>
    </location>
</feature>
<evidence type="ECO:0000256" key="2">
    <source>
        <dbReference type="SAM" id="Phobius"/>
    </source>
</evidence>
<evidence type="ECO:0000256" key="1">
    <source>
        <dbReference type="SAM" id="MobiDB-lite"/>
    </source>
</evidence>
<sequence>MFAISAVKKAATYGYKKYGIPGAIVTGLGTLLGVRFIKRKLFSGSSSDGDDGMDVDVGGESDDGSSTAD</sequence>
<protein>
    <submittedName>
        <fullName evidence="3">Uncharacterized protein</fullName>
    </submittedName>
</protein>
<dbReference type="EMBL" id="AOMD01000021">
    <property type="protein sequence ID" value="EMA44954.1"/>
    <property type="molecule type" value="Genomic_DNA"/>
</dbReference>
<evidence type="ECO:0000313" key="4">
    <source>
        <dbReference type="Proteomes" id="UP000011669"/>
    </source>
</evidence>
<organism evidence="3 4">
    <name type="scientific">Halococcus saccharolyticus DSM 5350</name>
    <dbReference type="NCBI Taxonomy" id="1227455"/>
    <lineage>
        <taxon>Archaea</taxon>
        <taxon>Methanobacteriati</taxon>
        <taxon>Methanobacteriota</taxon>
        <taxon>Stenosarchaea group</taxon>
        <taxon>Halobacteria</taxon>
        <taxon>Halobacteriales</taxon>
        <taxon>Halococcaceae</taxon>
        <taxon>Halococcus</taxon>
    </lineage>
</organism>
<comment type="caution">
    <text evidence="3">The sequence shown here is derived from an EMBL/GenBank/DDBJ whole genome shotgun (WGS) entry which is preliminary data.</text>
</comment>
<dbReference type="AlphaFoldDB" id="M0MJQ4"/>
<keyword evidence="2" id="KW-0472">Membrane</keyword>
<proteinExistence type="predicted"/>
<keyword evidence="2" id="KW-0812">Transmembrane</keyword>
<accession>M0MJQ4</accession>
<dbReference type="RefSeq" id="WP_006077824.1">
    <property type="nucleotide sequence ID" value="NZ_AOMD01000021.1"/>
</dbReference>
<reference evidence="3 4" key="1">
    <citation type="journal article" date="2014" name="PLoS Genet.">
        <title>Phylogenetically driven sequencing of extremely halophilic archaea reveals strategies for static and dynamic osmo-response.</title>
        <authorList>
            <person name="Becker E.A."/>
            <person name="Seitzer P.M."/>
            <person name="Tritt A."/>
            <person name="Larsen D."/>
            <person name="Krusor M."/>
            <person name="Yao A.I."/>
            <person name="Wu D."/>
            <person name="Madern D."/>
            <person name="Eisen J.A."/>
            <person name="Darling A.E."/>
            <person name="Facciotti M.T."/>
        </authorList>
    </citation>
    <scope>NUCLEOTIDE SEQUENCE [LARGE SCALE GENOMIC DNA]</scope>
    <source>
        <strain evidence="3 4">DSM 5350</strain>
    </source>
</reference>
<name>M0MJQ4_9EURY</name>
<dbReference type="Proteomes" id="UP000011669">
    <property type="component" value="Unassembled WGS sequence"/>
</dbReference>
<keyword evidence="4" id="KW-1185">Reference proteome</keyword>
<keyword evidence="2" id="KW-1133">Transmembrane helix</keyword>